<accession>A0A7R9P295</accession>
<protein>
    <submittedName>
        <fullName evidence="3">Uncharacterized protein</fullName>
    </submittedName>
</protein>
<dbReference type="InterPro" id="IPR002081">
    <property type="entry name" value="Cryptochrome/DNA_photolyase_1"/>
</dbReference>
<sequence length="179" mass="19842">MDSECKREKESGEHGNEVCEEQQKPAGTDSTLANSCRHALVNTKQLFLLFLDKELGGSGKEPAGETDRRSYQGQQLCEQQTLDRKSERGRGGIEGVPKLAWVCKFEKPNTSPNSLEPSTTVLSPYLKFGCLSARTFYHQLKQTMPLLCNMLNATRRTGDAHRASIQTPELTTLLLGQVA</sequence>
<dbReference type="GO" id="GO:0005634">
    <property type="term" value="C:nucleus"/>
    <property type="evidence" value="ECO:0007669"/>
    <property type="project" value="TreeGrafter"/>
</dbReference>
<dbReference type="GO" id="GO:0003904">
    <property type="term" value="F:deoxyribodipyrimidine photo-lyase activity"/>
    <property type="evidence" value="ECO:0007669"/>
    <property type="project" value="TreeGrafter"/>
</dbReference>
<evidence type="ECO:0000256" key="1">
    <source>
        <dbReference type="ARBA" id="ARBA00005862"/>
    </source>
</evidence>
<dbReference type="GO" id="GO:0043153">
    <property type="term" value="P:entrainment of circadian clock by photoperiod"/>
    <property type="evidence" value="ECO:0007669"/>
    <property type="project" value="TreeGrafter"/>
</dbReference>
<organism evidence="3">
    <name type="scientific">Timema tahoe</name>
    <dbReference type="NCBI Taxonomy" id="61484"/>
    <lineage>
        <taxon>Eukaryota</taxon>
        <taxon>Metazoa</taxon>
        <taxon>Ecdysozoa</taxon>
        <taxon>Arthropoda</taxon>
        <taxon>Hexapoda</taxon>
        <taxon>Insecta</taxon>
        <taxon>Pterygota</taxon>
        <taxon>Neoptera</taxon>
        <taxon>Polyneoptera</taxon>
        <taxon>Phasmatodea</taxon>
        <taxon>Timematodea</taxon>
        <taxon>Timematoidea</taxon>
        <taxon>Timematidae</taxon>
        <taxon>Timema</taxon>
    </lineage>
</organism>
<dbReference type="Gene3D" id="1.25.40.80">
    <property type="match status" value="1"/>
</dbReference>
<gene>
    <name evidence="3" type="ORF">TTEB3V08_LOCUS12544</name>
</gene>
<evidence type="ECO:0000313" key="3">
    <source>
        <dbReference type="EMBL" id="CAD7464667.1"/>
    </source>
</evidence>
<dbReference type="EMBL" id="OE019549">
    <property type="protein sequence ID" value="CAD7464667.1"/>
    <property type="molecule type" value="Genomic_DNA"/>
</dbReference>
<feature type="compositionally biased region" description="Basic and acidic residues" evidence="2">
    <location>
        <begin position="1"/>
        <end position="23"/>
    </location>
</feature>
<dbReference type="AlphaFoldDB" id="A0A7R9P295"/>
<proteinExistence type="inferred from homology"/>
<feature type="compositionally biased region" description="Basic and acidic residues" evidence="2">
    <location>
        <begin position="81"/>
        <end position="91"/>
    </location>
</feature>
<dbReference type="PANTHER" id="PTHR11455">
    <property type="entry name" value="CRYPTOCHROME"/>
    <property type="match status" value="1"/>
</dbReference>
<reference evidence="3" key="1">
    <citation type="submission" date="2020-11" db="EMBL/GenBank/DDBJ databases">
        <authorList>
            <person name="Tran Van P."/>
        </authorList>
    </citation>
    <scope>NUCLEOTIDE SEQUENCE</scope>
</reference>
<comment type="similarity">
    <text evidence="1">Belongs to the DNA photolyase class-1 family.</text>
</comment>
<evidence type="ECO:0000256" key="2">
    <source>
        <dbReference type="SAM" id="MobiDB-lite"/>
    </source>
</evidence>
<dbReference type="GO" id="GO:0003677">
    <property type="term" value="F:DNA binding"/>
    <property type="evidence" value="ECO:0007669"/>
    <property type="project" value="TreeGrafter"/>
</dbReference>
<dbReference type="InterPro" id="IPR036134">
    <property type="entry name" value="Crypto/Photolyase_FAD-like_sf"/>
</dbReference>
<feature type="region of interest" description="Disordered" evidence="2">
    <location>
        <begin position="59"/>
        <end position="91"/>
    </location>
</feature>
<name>A0A7R9P295_9NEOP</name>
<dbReference type="GO" id="GO:0032922">
    <property type="term" value="P:circadian regulation of gene expression"/>
    <property type="evidence" value="ECO:0007669"/>
    <property type="project" value="TreeGrafter"/>
</dbReference>
<feature type="compositionally biased region" description="Polar residues" evidence="2">
    <location>
        <begin position="71"/>
        <end position="80"/>
    </location>
</feature>
<feature type="region of interest" description="Disordered" evidence="2">
    <location>
        <begin position="1"/>
        <end position="31"/>
    </location>
</feature>
<dbReference type="GO" id="GO:0005737">
    <property type="term" value="C:cytoplasm"/>
    <property type="evidence" value="ECO:0007669"/>
    <property type="project" value="TreeGrafter"/>
</dbReference>
<dbReference type="PANTHER" id="PTHR11455:SF9">
    <property type="entry name" value="CRYPTOCHROME CIRCADIAN CLOCK 5 ISOFORM X1"/>
    <property type="match status" value="1"/>
</dbReference>
<dbReference type="SUPFAM" id="SSF48173">
    <property type="entry name" value="Cryptochrome/photolyase FAD-binding domain"/>
    <property type="match status" value="1"/>
</dbReference>
<dbReference type="GO" id="GO:0071949">
    <property type="term" value="F:FAD binding"/>
    <property type="evidence" value="ECO:0007669"/>
    <property type="project" value="TreeGrafter"/>
</dbReference>